<reference evidence="2 3" key="1">
    <citation type="journal article" date="2017" name="Genome Announc.">
        <title>Genome sequence of the saprophytic ascomycete Epicoccum nigrum ICMP 19927 strain isolated from New Zealand.</title>
        <authorList>
            <person name="Fokin M."/>
            <person name="Fleetwood D."/>
            <person name="Weir B.S."/>
            <person name="Villas-Boas S.G."/>
        </authorList>
    </citation>
    <scope>NUCLEOTIDE SEQUENCE [LARGE SCALE GENOMIC DNA]</scope>
    <source>
        <strain evidence="2 3">ICMP 19927</strain>
    </source>
</reference>
<keyword evidence="3" id="KW-1185">Reference proteome</keyword>
<feature type="compositionally biased region" description="Basic and acidic residues" evidence="1">
    <location>
        <begin position="47"/>
        <end position="63"/>
    </location>
</feature>
<dbReference type="OMA" id="KHQMRID"/>
<evidence type="ECO:0000313" key="3">
    <source>
        <dbReference type="Proteomes" id="UP000193240"/>
    </source>
</evidence>
<evidence type="ECO:0000313" key="2">
    <source>
        <dbReference type="EMBL" id="OSS51569.1"/>
    </source>
</evidence>
<name>A0A1Y2M6Z4_EPING</name>
<feature type="region of interest" description="Disordered" evidence="1">
    <location>
        <begin position="95"/>
        <end position="120"/>
    </location>
</feature>
<organism evidence="2 3">
    <name type="scientific">Epicoccum nigrum</name>
    <name type="common">Soil fungus</name>
    <name type="synonym">Epicoccum purpurascens</name>
    <dbReference type="NCBI Taxonomy" id="105696"/>
    <lineage>
        <taxon>Eukaryota</taxon>
        <taxon>Fungi</taxon>
        <taxon>Dikarya</taxon>
        <taxon>Ascomycota</taxon>
        <taxon>Pezizomycotina</taxon>
        <taxon>Dothideomycetes</taxon>
        <taxon>Pleosporomycetidae</taxon>
        <taxon>Pleosporales</taxon>
        <taxon>Pleosporineae</taxon>
        <taxon>Didymellaceae</taxon>
        <taxon>Epicoccum</taxon>
    </lineage>
</organism>
<evidence type="ECO:0000256" key="1">
    <source>
        <dbReference type="SAM" id="MobiDB-lite"/>
    </source>
</evidence>
<protein>
    <submittedName>
        <fullName evidence="2">Uncharacterized protein</fullName>
    </submittedName>
</protein>
<feature type="region of interest" description="Disordered" evidence="1">
    <location>
        <begin position="44"/>
        <end position="65"/>
    </location>
</feature>
<accession>A0A1Y2M6Z4</accession>
<gene>
    <name evidence="2" type="ORF">B5807_03514</name>
</gene>
<dbReference type="Gene3D" id="1.20.5.1230">
    <property type="entry name" value="Apolipoprotein A-I"/>
    <property type="match status" value="1"/>
</dbReference>
<dbReference type="Proteomes" id="UP000193240">
    <property type="component" value="Unassembled WGS sequence"/>
</dbReference>
<dbReference type="InParanoid" id="A0A1Y2M6Z4"/>
<dbReference type="AlphaFoldDB" id="A0A1Y2M6Z4"/>
<sequence length="182" mass="20017">MAGRRFATFGGLAAVGGATYYLYSAGGDAKLAEKKFEHDAASAARRVRGDFPGQDKEAKKAGEEGFEAVRATAQDYTNRASAEAKKAEADLRAYSQQAQNKAQEYTREAQNKAQEYSAEAQAKYNKLSVDAKKKWDEARARGEEFTRETSKDFNAAVDRFDKEVTKDAAQAKSWLGSWFGGK</sequence>
<dbReference type="EMBL" id="KZ107840">
    <property type="protein sequence ID" value="OSS51569.1"/>
    <property type="molecule type" value="Genomic_DNA"/>
</dbReference>
<proteinExistence type="predicted"/>